<dbReference type="PANTHER" id="PTHR43982">
    <property type="entry name" value="UBIQUITIN CARBOXYL-TERMINAL HYDROLASE"/>
    <property type="match status" value="1"/>
</dbReference>
<feature type="region of interest" description="Disordered" evidence="8">
    <location>
        <begin position="722"/>
        <end position="767"/>
    </location>
</feature>
<evidence type="ECO:0000256" key="2">
    <source>
        <dbReference type="ARBA" id="ARBA00012759"/>
    </source>
</evidence>
<reference evidence="10 11" key="1">
    <citation type="submission" date="2018-03" db="EMBL/GenBank/DDBJ databases">
        <title>Genomes of Pezizomycetes fungi and the evolution of truffles.</title>
        <authorList>
            <person name="Murat C."/>
            <person name="Payen T."/>
            <person name="Noel B."/>
            <person name="Kuo A."/>
            <person name="Martin F.M."/>
        </authorList>
    </citation>
    <scope>NUCLEOTIDE SEQUENCE [LARGE SCALE GENOMIC DNA]</scope>
    <source>
        <strain evidence="10">091103-1</strain>
    </source>
</reference>
<evidence type="ECO:0000256" key="4">
    <source>
        <dbReference type="ARBA" id="ARBA00022786"/>
    </source>
</evidence>
<evidence type="ECO:0000259" key="9">
    <source>
        <dbReference type="PROSITE" id="PS50235"/>
    </source>
</evidence>
<evidence type="ECO:0000313" key="10">
    <source>
        <dbReference type="EMBL" id="PWW80591.1"/>
    </source>
</evidence>
<dbReference type="PANTHER" id="PTHR43982:SF6">
    <property type="entry name" value="UBIQUITIN CARBOXYL-TERMINAL HYDROLASE 2-RELATED"/>
    <property type="match status" value="1"/>
</dbReference>
<keyword evidence="3" id="KW-0645">Protease</keyword>
<dbReference type="Proteomes" id="UP000246991">
    <property type="component" value="Unassembled WGS sequence"/>
</dbReference>
<dbReference type="InterPro" id="IPR025305">
    <property type="entry name" value="UCH_repeat_domain"/>
</dbReference>
<dbReference type="SUPFAM" id="SSF54001">
    <property type="entry name" value="Cysteine proteinases"/>
    <property type="match status" value="1"/>
</dbReference>
<dbReference type="AlphaFoldDB" id="A0A317T546"/>
<dbReference type="InterPro" id="IPR044635">
    <property type="entry name" value="UBP14-like"/>
</dbReference>
<keyword evidence="11" id="KW-1185">Reference proteome</keyword>
<accession>A0A317T546</accession>
<dbReference type="GO" id="GO:0070628">
    <property type="term" value="F:proteasome binding"/>
    <property type="evidence" value="ECO:0007669"/>
    <property type="project" value="TreeGrafter"/>
</dbReference>
<dbReference type="Pfam" id="PF00443">
    <property type="entry name" value="UCH"/>
    <property type="match status" value="1"/>
</dbReference>
<dbReference type="InterPro" id="IPR028889">
    <property type="entry name" value="USP"/>
</dbReference>
<evidence type="ECO:0000256" key="8">
    <source>
        <dbReference type="SAM" id="MobiDB-lite"/>
    </source>
</evidence>
<keyword evidence="4" id="KW-0833">Ubl conjugation pathway</keyword>
<dbReference type="OrthoDB" id="2420415at2759"/>
<dbReference type="GO" id="GO:0016579">
    <property type="term" value="P:protein deubiquitination"/>
    <property type="evidence" value="ECO:0007669"/>
    <property type="project" value="InterPro"/>
</dbReference>
<dbReference type="GO" id="GO:0043161">
    <property type="term" value="P:proteasome-mediated ubiquitin-dependent protein catabolic process"/>
    <property type="evidence" value="ECO:0007669"/>
    <property type="project" value="InterPro"/>
</dbReference>
<evidence type="ECO:0000313" key="11">
    <source>
        <dbReference type="Proteomes" id="UP000246991"/>
    </source>
</evidence>
<keyword evidence="7" id="KW-0175">Coiled coil</keyword>
<evidence type="ECO:0000256" key="7">
    <source>
        <dbReference type="SAM" id="Coils"/>
    </source>
</evidence>
<feature type="coiled-coil region" evidence="7">
    <location>
        <begin position="983"/>
        <end position="1010"/>
    </location>
</feature>
<dbReference type="STRING" id="42249.A0A317T546"/>
<dbReference type="Gene3D" id="3.90.70.10">
    <property type="entry name" value="Cysteine proteinases"/>
    <property type="match status" value="1"/>
</dbReference>
<dbReference type="EC" id="3.4.19.12" evidence="2"/>
<dbReference type="PROSITE" id="PS50235">
    <property type="entry name" value="USP_3"/>
    <property type="match status" value="1"/>
</dbReference>
<evidence type="ECO:0000256" key="6">
    <source>
        <dbReference type="ARBA" id="ARBA00022807"/>
    </source>
</evidence>
<dbReference type="InterPro" id="IPR001394">
    <property type="entry name" value="Peptidase_C19_UCH"/>
</dbReference>
<evidence type="ECO:0000256" key="1">
    <source>
        <dbReference type="ARBA" id="ARBA00000707"/>
    </source>
</evidence>
<keyword evidence="6" id="KW-0788">Thiol protease</keyword>
<gene>
    <name evidence="10" type="ORF">C7212DRAFT_350016</name>
</gene>
<dbReference type="InterPro" id="IPR038765">
    <property type="entry name" value="Papain-like_cys_pep_sf"/>
</dbReference>
<name>A0A317T546_9PEZI</name>
<proteinExistence type="predicted"/>
<feature type="compositionally biased region" description="Pro residues" evidence="8">
    <location>
        <begin position="737"/>
        <end position="757"/>
    </location>
</feature>
<comment type="caution">
    <text evidence="10">The sequence shown here is derived from an EMBL/GenBank/DDBJ whole genome shotgun (WGS) entry which is preliminary data.</text>
</comment>
<keyword evidence="5" id="KW-0378">Hydrolase</keyword>
<dbReference type="CDD" id="cd02666">
    <property type="entry name" value="Peptidase_C19J"/>
    <property type="match status" value="1"/>
</dbReference>
<dbReference type="Pfam" id="PF13446">
    <property type="entry name" value="RPT"/>
    <property type="match status" value="4"/>
</dbReference>
<dbReference type="InterPro" id="IPR018200">
    <property type="entry name" value="USP_CS"/>
</dbReference>
<protein>
    <recommendedName>
        <fullName evidence="2">ubiquitinyl hydrolase 1</fullName>
        <ecNumber evidence="2">3.4.19.12</ecNumber>
    </recommendedName>
</protein>
<comment type="catalytic activity">
    <reaction evidence="1">
        <text>Thiol-dependent hydrolysis of ester, thioester, amide, peptide and isopeptide bonds formed by the C-terminal Gly of ubiquitin (a 76-residue protein attached to proteins as an intracellular targeting signal).</text>
        <dbReference type="EC" id="3.4.19.12"/>
    </reaction>
</comment>
<organism evidence="10 11">
    <name type="scientific">Tuber magnatum</name>
    <name type="common">white Piedmont truffle</name>
    <dbReference type="NCBI Taxonomy" id="42249"/>
    <lineage>
        <taxon>Eukaryota</taxon>
        <taxon>Fungi</taxon>
        <taxon>Dikarya</taxon>
        <taxon>Ascomycota</taxon>
        <taxon>Pezizomycotina</taxon>
        <taxon>Pezizomycetes</taxon>
        <taxon>Pezizales</taxon>
        <taxon>Tuberaceae</taxon>
        <taxon>Tuber</taxon>
    </lineage>
</organism>
<dbReference type="EMBL" id="PYWC01000002">
    <property type="protein sequence ID" value="PWW80591.1"/>
    <property type="molecule type" value="Genomic_DNA"/>
</dbReference>
<feature type="domain" description="USP" evidence="9">
    <location>
        <begin position="629"/>
        <end position="1088"/>
    </location>
</feature>
<evidence type="ECO:0000256" key="3">
    <source>
        <dbReference type="ARBA" id="ARBA00022670"/>
    </source>
</evidence>
<dbReference type="PROSITE" id="PS00972">
    <property type="entry name" value="USP_1"/>
    <property type="match status" value="1"/>
</dbReference>
<dbReference type="GO" id="GO:0061136">
    <property type="term" value="P:regulation of proteasomal protein catabolic process"/>
    <property type="evidence" value="ECO:0007669"/>
    <property type="project" value="TreeGrafter"/>
</dbReference>
<sequence length="1106" mass="126810">MGEMLRDLPNPTVLPGKCAPRFWADLIVYNPLRKERNFLPDNPPHFNPQLHVPYEPKHKHVLDVIAEKSCYVKNEIISVDRSYRIAAICQSCRMHFTIQIEFTKPVEFNAEVITCPNRGGRDQYRHNLLHHFRYESKKSSPVDISRYEKRSRKRWVDKRVFSCSSTNCPILVTVTTQPAMMGPDLIDLLLSEGNREARVKEAARINPDEIPVDAAPQTPYQVLETLCTYIKNHKGGDQRSIFAENKRYLCNVGECDEIMRLAHFTKSLDPGTNAWIPASPAELGDVKSQARQDLCGLLEEVTILMDDERRRGDPPPKSVRVRQKTERAELGAKWLLGFHKYDTTHGWFDLTAPEHPHYAGLGAVGDMSDTLIKWAYERQRACDPLNAPYYFECFESIAKGRKSESLQYEVVRLRSEGQFSASDLESSYKSLGVDPVLSDDDLIVGVFKSRLADAPLQEGPMREDMRIIGTARRSEKILSFAKFAVGDVAQAYKWLRVLESSEDQYILAAYKVRIEDNPNDEIAARNALKLIAENRQSNVLYGFLEGNLYETPLEIGAAYSRLGIDDYSLSDDLIVHVFELRKQDDPSQTRDLRAALRSIGQDRNSVRIQSYLETGNADGIAKGSVEWPVGLENIGNTCYLNSLLQFYFTVKPLREMILNIDQFQEEEINDEVVERKRVGEPYNIPGIFLLKMKKRRSDEWPMTKKIFPHSRISLRDIDMNESQATSGAVASKASPTYGPPTPPPDMPDRPPPVPPRPTKQAPKPDTNLMFGRQQDVTECIGNVMFQVEAAIKPESVDENGEQMDLVKKLFYGRTKQTLSFPNSAETRTKEELFSHLLVDVAEGDRDIYSALDSSFDIEQVDLEGREAKRFLSISHLPPILQIQVQRVQYDRARASAYKSNSHLKFPDTIYLDRYMETDEPDLKAKREESWIWKERLKALEQRLAELTKTPAGIRVPKALEYTHHWLSELKSDVDEIEVQPALLRELEQRAVSMRQESESIETRIQELQSRIDQQFTGSCKQGYRIHSVFIHRGSASFGHYWIYIYDFQRKLFRKYNDGYVTEVADPQEVFIHGDINPPTPYFLVFVREDQSLNIMEAVQRQMVATT</sequence>
<evidence type="ECO:0000256" key="5">
    <source>
        <dbReference type="ARBA" id="ARBA00022801"/>
    </source>
</evidence>
<dbReference type="GO" id="GO:0004843">
    <property type="term" value="F:cysteine-type deubiquitinase activity"/>
    <property type="evidence" value="ECO:0007669"/>
    <property type="project" value="UniProtKB-EC"/>
</dbReference>